<comment type="similarity">
    <text evidence="1">Belongs to the LysR transcriptional regulatory family.</text>
</comment>
<dbReference type="InterPro" id="IPR050950">
    <property type="entry name" value="HTH-type_LysR_regulators"/>
</dbReference>
<sequence>MELRALRYFIEVVRQQSFTVAAEQMYVTQPTISKMVKALEDEIGSPLLLRDGRQMVLTDAGRIVYQRGQDVLAAQAQLQKELDDLGTLGRGTLTIGIPPMGGALFTPAIAAFRQRYPKVELKLIEEGSRAVEAALIDGELELGGVLLPVDPEKIDALPMTRQRLWLVARKGTRWDAVQEVPLADLANEPFVFYGESLALNDIVQRACRTAGFAPTIVSRSEHWDFMVALVLAGVGIALLPAPYCRRLDAAEFTCRPVVEPEILWEIAIGWRRNGYLSHAARAWLDVARETLRGQSGDDFMHAPALGIVMSGGAAVPARNGDSTSHSKGEK</sequence>
<evidence type="ECO:0000256" key="1">
    <source>
        <dbReference type="ARBA" id="ARBA00009437"/>
    </source>
</evidence>
<dbReference type="SUPFAM" id="SSF46785">
    <property type="entry name" value="Winged helix' DNA-binding domain"/>
    <property type="match status" value="1"/>
</dbReference>
<dbReference type="Pfam" id="PF03466">
    <property type="entry name" value="LysR_substrate"/>
    <property type="match status" value="1"/>
</dbReference>
<dbReference type="CDD" id="cd08438">
    <property type="entry name" value="PBP2_CidR"/>
    <property type="match status" value="1"/>
</dbReference>
<dbReference type="InterPro" id="IPR005119">
    <property type="entry name" value="LysR_subst-bd"/>
</dbReference>
<keyword evidence="4" id="KW-0804">Transcription</keyword>
<dbReference type="Proteomes" id="UP000826462">
    <property type="component" value="Chromosome 1"/>
</dbReference>
<proteinExistence type="inferred from homology"/>
<keyword evidence="3" id="KW-0238">DNA-binding</keyword>
<dbReference type="PRINTS" id="PR00039">
    <property type="entry name" value="HTHLYSR"/>
</dbReference>
<evidence type="ECO:0000259" key="5">
    <source>
        <dbReference type="PROSITE" id="PS50931"/>
    </source>
</evidence>
<gene>
    <name evidence="6" type="ORF">KZJ38_02285</name>
</gene>
<feature type="domain" description="HTH lysR-type" evidence="5">
    <location>
        <begin position="1"/>
        <end position="58"/>
    </location>
</feature>
<reference evidence="6 7" key="1">
    <citation type="submission" date="2021-07" db="EMBL/GenBank/DDBJ databases">
        <title>Paraburkholderia edwinii protects Aspergillus sp. from phenazines by acting as a toxin sponge.</title>
        <authorList>
            <person name="Dahlstrom K.M."/>
            <person name="Newman D.K."/>
        </authorList>
    </citation>
    <scope>NUCLEOTIDE SEQUENCE [LARGE SCALE GENOMIC DNA]</scope>
    <source>
        <strain evidence="6 7">Pe01</strain>
    </source>
</reference>
<dbReference type="Gene3D" id="3.40.190.290">
    <property type="match status" value="1"/>
</dbReference>
<keyword evidence="7" id="KW-1185">Reference proteome</keyword>
<accession>A0ABX8UJS7</accession>
<dbReference type="PROSITE" id="PS50931">
    <property type="entry name" value="HTH_LYSR"/>
    <property type="match status" value="1"/>
</dbReference>
<evidence type="ECO:0000256" key="4">
    <source>
        <dbReference type="ARBA" id="ARBA00023163"/>
    </source>
</evidence>
<dbReference type="RefSeq" id="WP_219798606.1">
    <property type="nucleotide sequence ID" value="NZ_CP080095.1"/>
</dbReference>
<dbReference type="Pfam" id="PF00126">
    <property type="entry name" value="HTH_1"/>
    <property type="match status" value="1"/>
</dbReference>
<evidence type="ECO:0000256" key="2">
    <source>
        <dbReference type="ARBA" id="ARBA00023015"/>
    </source>
</evidence>
<dbReference type="EMBL" id="CP080095">
    <property type="protein sequence ID" value="QYD69239.1"/>
    <property type="molecule type" value="Genomic_DNA"/>
</dbReference>
<dbReference type="Gene3D" id="1.10.10.10">
    <property type="entry name" value="Winged helix-like DNA-binding domain superfamily/Winged helix DNA-binding domain"/>
    <property type="match status" value="1"/>
</dbReference>
<evidence type="ECO:0000313" key="6">
    <source>
        <dbReference type="EMBL" id="QYD69239.1"/>
    </source>
</evidence>
<dbReference type="InterPro" id="IPR000847">
    <property type="entry name" value="LysR_HTH_N"/>
</dbReference>
<dbReference type="InterPro" id="IPR036388">
    <property type="entry name" value="WH-like_DNA-bd_sf"/>
</dbReference>
<dbReference type="PANTHER" id="PTHR30419:SF8">
    <property type="entry name" value="NITROGEN ASSIMILATION TRANSCRIPTIONAL ACTIVATOR-RELATED"/>
    <property type="match status" value="1"/>
</dbReference>
<evidence type="ECO:0000313" key="7">
    <source>
        <dbReference type="Proteomes" id="UP000826462"/>
    </source>
</evidence>
<protein>
    <submittedName>
        <fullName evidence="6">LysR family transcriptional regulator</fullName>
    </submittedName>
</protein>
<keyword evidence="2" id="KW-0805">Transcription regulation</keyword>
<name>A0ABX8UJS7_9BURK</name>
<dbReference type="InterPro" id="IPR036390">
    <property type="entry name" value="WH_DNA-bd_sf"/>
</dbReference>
<organism evidence="6 7">
    <name type="scientific">Paraburkholderia edwinii</name>
    <dbReference type="NCBI Taxonomy" id="2861782"/>
    <lineage>
        <taxon>Bacteria</taxon>
        <taxon>Pseudomonadati</taxon>
        <taxon>Pseudomonadota</taxon>
        <taxon>Betaproteobacteria</taxon>
        <taxon>Burkholderiales</taxon>
        <taxon>Burkholderiaceae</taxon>
        <taxon>Paraburkholderia</taxon>
    </lineage>
</organism>
<evidence type="ECO:0000256" key="3">
    <source>
        <dbReference type="ARBA" id="ARBA00023125"/>
    </source>
</evidence>
<dbReference type="SUPFAM" id="SSF53850">
    <property type="entry name" value="Periplasmic binding protein-like II"/>
    <property type="match status" value="1"/>
</dbReference>
<dbReference type="PANTHER" id="PTHR30419">
    <property type="entry name" value="HTH-TYPE TRANSCRIPTIONAL REGULATOR YBHD"/>
    <property type="match status" value="1"/>
</dbReference>